<accession>A0A0U2PP58</accession>
<name>A0A0U2PP58_ASTRU</name>
<evidence type="ECO:0000313" key="3">
    <source>
        <dbReference type="EMBL" id="ALJ99949.1"/>
    </source>
</evidence>
<proteinExistence type="evidence at transcript level"/>
<feature type="region of interest" description="Disordered" evidence="1">
    <location>
        <begin position="162"/>
        <end position="199"/>
    </location>
</feature>
<feature type="chain" id="PRO_5006831786" evidence="2">
    <location>
        <begin position="32"/>
        <end position="199"/>
    </location>
</feature>
<dbReference type="OMA" id="WANQQSG"/>
<organism evidence="3">
    <name type="scientific">Asterias rubens</name>
    <name type="common">Common European starfish</name>
    <name type="synonym">Asterias vulgaris</name>
    <dbReference type="NCBI Taxonomy" id="7604"/>
    <lineage>
        <taxon>Eukaryota</taxon>
        <taxon>Metazoa</taxon>
        <taxon>Echinodermata</taxon>
        <taxon>Eleutherozoa</taxon>
        <taxon>Asterozoa</taxon>
        <taxon>Asteroidea</taxon>
        <taxon>Forcipulatacea</taxon>
        <taxon>Forcipulatida</taxon>
        <taxon>Asteriidae</taxon>
        <taxon>Asterias</taxon>
    </lineage>
</organism>
<protein>
    <submittedName>
        <fullName evidence="3">Tachykinin-type</fullName>
    </submittedName>
</protein>
<dbReference type="GeneID" id="117305126"/>
<sequence>MLLAMAPNGEMMTRFLLAAHFLLLAVSIVNARVYFNGEDETKSGLLELSEYGENEKVDGTEDVDGQQVEDRQWKGEDQWKSGLYAAQRSLQSYPNTAKRSWPQTGMYNKQSTNWLRALAQEPRWHSAMAKRQLWANQQSGLFGKREADMERTLPAWNVKRSAEEREFARQSRGGGVPHVFQSGGIFGKRSSDDWAKRYE</sequence>
<evidence type="ECO:0000256" key="2">
    <source>
        <dbReference type="SAM" id="SignalP"/>
    </source>
</evidence>
<dbReference type="RefSeq" id="XP_033645787.1">
    <property type="nucleotide sequence ID" value="XM_033789896.1"/>
</dbReference>
<dbReference type="EMBL" id="KT601707">
    <property type="protein sequence ID" value="ALJ99949.1"/>
    <property type="molecule type" value="mRNA"/>
</dbReference>
<feature type="signal peptide" evidence="2">
    <location>
        <begin position="1"/>
        <end position="31"/>
    </location>
</feature>
<dbReference type="AlphaFoldDB" id="A0A0U2PP58"/>
<reference evidence="3" key="1">
    <citation type="submission" date="2015-08" db="EMBL/GenBank/DDBJ databases">
        <authorList>
            <person name="Babu N.S."/>
            <person name="Beckwith C.J."/>
            <person name="Beseler K.G."/>
            <person name="Brison A."/>
            <person name="Carone J.V."/>
            <person name="Caskin T.P."/>
            <person name="Diamond M."/>
            <person name="Durham M.E."/>
            <person name="Foxe J.M."/>
            <person name="Go M."/>
            <person name="Henderson B.A."/>
            <person name="Jones I.B."/>
            <person name="McGettigan J.A."/>
            <person name="Micheletti S.J."/>
            <person name="Nasrallah M.E."/>
            <person name="Ortiz D."/>
            <person name="Piller C.R."/>
            <person name="Privatt S.R."/>
            <person name="Schneider S.L."/>
            <person name="Sharp S."/>
            <person name="Smith T.C."/>
            <person name="Stanton J.D."/>
            <person name="Ullery H.E."/>
            <person name="Wilson R.J."/>
            <person name="Serrano M.G."/>
            <person name="Buck G."/>
            <person name="Lee V."/>
            <person name="Wang Y."/>
            <person name="Carvalho R."/>
            <person name="Voegtly L."/>
            <person name="Shi R."/>
            <person name="Duckworth R."/>
            <person name="Johnson A."/>
            <person name="Loviza R."/>
            <person name="Walstead R."/>
            <person name="Shah Z."/>
            <person name="Kiflezghi M."/>
            <person name="Wade K."/>
            <person name="Ball S.L."/>
            <person name="Bradley K.W."/>
            <person name="Asai D.J."/>
            <person name="Bowman C.A."/>
            <person name="Russell D.A."/>
            <person name="Pope W.H."/>
            <person name="Jacobs-Sera D."/>
            <person name="Hendrix R.W."/>
            <person name="Hatfull G.F."/>
        </authorList>
    </citation>
    <scope>NUCLEOTIDE SEQUENCE</scope>
    <source>
        <tissue evidence="3">Radial nerve</tissue>
    </source>
</reference>
<keyword evidence="2" id="KW-0732">Signal</keyword>
<dbReference type="OrthoDB" id="10318068at2759"/>
<evidence type="ECO:0000256" key="1">
    <source>
        <dbReference type="SAM" id="MobiDB-lite"/>
    </source>
</evidence>
<feature type="compositionally biased region" description="Basic and acidic residues" evidence="1">
    <location>
        <begin position="189"/>
        <end position="199"/>
    </location>
</feature>